<comment type="caution">
    <text evidence="2">The sequence shown here is derived from an EMBL/GenBank/DDBJ whole genome shotgun (WGS) entry which is preliminary data.</text>
</comment>
<sequence length="155" mass="17031">MNAVVPTQMMALPQHGESQIRHPQEDNGARIKEIQNTPQVEVTGALATDPQELETPSDEILLSTLATLSQDLEDDPDVPLSMVDGDTMQFLEAELNLPPELQSLKEFWQPPPRVPGGTAGRGTAEWILNDGGDNVHLQHREHGTGGEQMLQNERP</sequence>
<reference evidence="2 3" key="1">
    <citation type="submission" date="2020-02" db="EMBL/GenBank/DDBJ databases">
        <title>A chromosome-scale genome assembly of the black bullhead catfish (Ameiurus melas).</title>
        <authorList>
            <person name="Wen M."/>
            <person name="Zham M."/>
            <person name="Cabau C."/>
            <person name="Klopp C."/>
            <person name="Donnadieu C."/>
            <person name="Roques C."/>
            <person name="Bouchez O."/>
            <person name="Lampietro C."/>
            <person name="Jouanno E."/>
            <person name="Herpin A."/>
            <person name="Louis A."/>
            <person name="Berthelot C."/>
            <person name="Parey E."/>
            <person name="Roest-Crollius H."/>
            <person name="Braasch I."/>
            <person name="Postlethwait J."/>
            <person name="Robinson-Rechavi M."/>
            <person name="Echchiki A."/>
            <person name="Begum T."/>
            <person name="Montfort J."/>
            <person name="Schartl M."/>
            <person name="Bobe J."/>
            <person name="Guiguen Y."/>
        </authorList>
    </citation>
    <scope>NUCLEOTIDE SEQUENCE [LARGE SCALE GENOMIC DNA]</scope>
    <source>
        <strain evidence="2">M_S1</strain>
        <tissue evidence="2">Blood</tissue>
    </source>
</reference>
<accession>A0A7J6AVE6</accession>
<name>A0A7J6AVE6_AMEME</name>
<dbReference type="Proteomes" id="UP000593565">
    <property type="component" value="Unassembled WGS sequence"/>
</dbReference>
<protein>
    <submittedName>
        <fullName evidence="2">Uncharacterized protein</fullName>
    </submittedName>
</protein>
<evidence type="ECO:0000313" key="3">
    <source>
        <dbReference type="Proteomes" id="UP000593565"/>
    </source>
</evidence>
<evidence type="ECO:0000313" key="2">
    <source>
        <dbReference type="EMBL" id="KAF4086660.1"/>
    </source>
</evidence>
<dbReference type="AlphaFoldDB" id="A0A7J6AVE6"/>
<gene>
    <name evidence="2" type="ORF">AMELA_G00087010</name>
</gene>
<proteinExistence type="predicted"/>
<organism evidence="2 3">
    <name type="scientific">Ameiurus melas</name>
    <name type="common">Black bullhead</name>
    <name type="synonym">Silurus melas</name>
    <dbReference type="NCBI Taxonomy" id="219545"/>
    <lineage>
        <taxon>Eukaryota</taxon>
        <taxon>Metazoa</taxon>
        <taxon>Chordata</taxon>
        <taxon>Craniata</taxon>
        <taxon>Vertebrata</taxon>
        <taxon>Euteleostomi</taxon>
        <taxon>Actinopterygii</taxon>
        <taxon>Neopterygii</taxon>
        <taxon>Teleostei</taxon>
        <taxon>Ostariophysi</taxon>
        <taxon>Siluriformes</taxon>
        <taxon>Ictaluridae</taxon>
        <taxon>Ameiurus</taxon>
    </lineage>
</organism>
<feature type="region of interest" description="Disordered" evidence="1">
    <location>
        <begin position="134"/>
        <end position="155"/>
    </location>
</feature>
<evidence type="ECO:0000256" key="1">
    <source>
        <dbReference type="SAM" id="MobiDB-lite"/>
    </source>
</evidence>
<dbReference type="EMBL" id="JAAGNN010000007">
    <property type="protein sequence ID" value="KAF4086660.1"/>
    <property type="molecule type" value="Genomic_DNA"/>
</dbReference>
<keyword evidence="3" id="KW-1185">Reference proteome</keyword>